<dbReference type="AlphaFoldDB" id="A0A6A6DIB0"/>
<protein>
    <submittedName>
        <fullName evidence="1">Uncharacterized protein</fullName>
    </submittedName>
</protein>
<reference evidence="1" key="1">
    <citation type="journal article" date="2020" name="Stud. Mycol.">
        <title>101 Dothideomycetes genomes: a test case for predicting lifestyles and emergence of pathogens.</title>
        <authorList>
            <person name="Haridas S."/>
            <person name="Albert R."/>
            <person name="Binder M."/>
            <person name="Bloem J."/>
            <person name="Labutti K."/>
            <person name="Salamov A."/>
            <person name="Andreopoulos B."/>
            <person name="Baker S."/>
            <person name="Barry K."/>
            <person name="Bills G."/>
            <person name="Bluhm B."/>
            <person name="Cannon C."/>
            <person name="Castanera R."/>
            <person name="Culley D."/>
            <person name="Daum C."/>
            <person name="Ezra D."/>
            <person name="Gonzalez J."/>
            <person name="Henrissat B."/>
            <person name="Kuo A."/>
            <person name="Liang C."/>
            <person name="Lipzen A."/>
            <person name="Lutzoni F."/>
            <person name="Magnuson J."/>
            <person name="Mondo S."/>
            <person name="Nolan M."/>
            <person name="Ohm R."/>
            <person name="Pangilinan J."/>
            <person name="Park H.-J."/>
            <person name="Ramirez L."/>
            <person name="Alfaro M."/>
            <person name="Sun H."/>
            <person name="Tritt A."/>
            <person name="Yoshinaga Y."/>
            <person name="Zwiers L.-H."/>
            <person name="Turgeon B."/>
            <person name="Goodwin S."/>
            <person name="Spatafora J."/>
            <person name="Crous P."/>
            <person name="Grigoriev I."/>
        </authorList>
    </citation>
    <scope>NUCLEOTIDE SEQUENCE</scope>
    <source>
        <strain evidence="1">CBS 207.26</strain>
    </source>
</reference>
<dbReference type="InterPro" id="IPR027417">
    <property type="entry name" value="P-loop_NTPase"/>
</dbReference>
<sequence>MAEALAVVTKAAINAGLIQDEEGASSWRERVWGTDKDARRYRTLPRPTPSSTVPFRRDPHFIDRKILAEIEGKSQQHVARVALIAPEGVGESHIAIKYSYRVRDKSPDIWVFWVHAGTQARFDESYRRIAETTRMDGWDNPKADILRFVRN</sequence>
<dbReference type="Proteomes" id="UP000800200">
    <property type="component" value="Unassembled WGS sequence"/>
</dbReference>
<proteinExistence type="predicted"/>
<gene>
    <name evidence="1" type="ORF">K469DRAFT_697331</name>
</gene>
<organism evidence="1 2">
    <name type="scientific">Zopfia rhizophila CBS 207.26</name>
    <dbReference type="NCBI Taxonomy" id="1314779"/>
    <lineage>
        <taxon>Eukaryota</taxon>
        <taxon>Fungi</taxon>
        <taxon>Dikarya</taxon>
        <taxon>Ascomycota</taxon>
        <taxon>Pezizomycotina</taxon>
        <taxon>Dothideomycetes</taxon>
        <taxon>Dothideomycetes incertae sedis</taxon>
        <taxon>Zopfiaceae</taxon>
        <taxon>Zopfia</taxon>
    </lineage>
</organism>
<evidence type="ECO:0000313" key="1">
    <source>
        <dbReference type="EMBL" id="KAF2177326.1"/>
    </source>
</evidence>
<name>A0A6A6DIB0_9PEZI</name>
<keyword evidence="2" id="KW-1185">Reference proteome</keyword>
<evidence type="ECO:0000313" key="2">
    <source>
        <dbReference type="Proteomes" id="UP000800200"/>
    </source>
</evidence>
<dbReference type="Gene3D" id="3.40.50.300">
    <property type="entry name" value="P-loop containing nucleotide triphosphate hydrolases"/>
    <property type="match status" value="1"/>
</dbReference>
<dbReference type="OrthoDB" id="20872at2759"/>
<accession>A0A6A6DIB0</accession>
<dbReference type="EMBL" id="ML994690">
    <property type="protein sequence ID" value="KAF2177326.1"/>
    <property type="molecule type" value="Genomic_DNA"/>
</dbReference>